<evidence type="ECO:0000256" key="3">
    <source>
        <dbReference type="ARBA" id="ARBA00023002"/>
    </source>
</evidence>
<proteinExistence type="inferred from homology"/>
<dbReference type="InterPro" id="IPR002347">
    <property type="entry name" value="SDR_fam"/>
</dbReference>
<dbReference type="OrthoDB" id="5296at2759"/>
<dbReference type="InterPro" id="IPR020904">
    <property type="entry name" value="Sc_DH/Rdtase_CS"/>
</dbReference>
<dbReference type="FunFam" id="3.40.50.720:FF:000643">
    <property type="entry name" value="Short chain dehydrogenase/reductase family oxidoreductase, putative"/>
    <property type="match status" value="1"/>
</dbReference>
<dbReference type="Pfam" id="PF00106">
    <property type="entry name" value="adh_short"/>
    <property type="match status" value="1"/>
</dbReference>
<comment type="similarity">
    <text evidence="1 4">Belongs to the short-chain dehydrogenases/reductases (SDR) family.</text>
</comment>
<keyword evidence="3" id="KW-0560">Oxidoreductase</keyword>
<organism evidence="5 6">
    <name type="scientific">Cytospora schulzeri</name>
    <dbReference type="NCBI Taxonomy" id="448051"/>
    <lineage>
        <taxon>Eukaryota</taxon>
        <taxon>Fungi</taxon>
        <taxon>Dikarya</taxon>
        <taxon>Ascomycota</taxon>
        <taxon>Pezizomycotina</taxon>
        <taxon>Sordariomycetes</taxon>
        <taxon>Sordariomycetidae</taxon>
        <taxon>Diaporthales</taxon>
        <taxon>Cytosporaceae</taxon>
        <taxon>Cytospora</taxon>
    </lineage>
</organism>
<keyword evidence="2" id="KW-0521">NADP</keyword>
<accession>A0A423VRE8</accession>
<dbReference type="EMBL" id="LKEA01000044">
    <property type="protein sequence ID" value="ROV93630.1"/>
    <property type="molecule type" value="Genomic_DNA"/>
</dbReference>
<keyword evidence="6" id="KW-1185">Reference proteome</keyword>
<dbReference type="InterPro" id="IPR036291">
    <property type="entry name" value="NAD(P)-bd_dom_sf"/>
</dbReference>
<sequence>MTSAAPSGPPSSTPFSVSGKTAIVTGAGSGINLSFAALLLSRDCNVVLADLALRPEAEKLVSAHSDTSKSPRAIFVKTDVTSWPSLSKLFDVALAEFGDVDVVCPGAGVYEPNWSHFWHPPGSSESKDAIDGEPGHYGILDINLNHPIRTTQLAISHWLHPPAGSARAKASSSNPKRIIHISSVAGQMPNFNAPLYAASKFAVTGFVRSLANLDEKYGVRVNAIAPGIVRTPLWFEHPEKMVYIDPEQDGWVTPDECAVAMLRCVEEGDLVGGTILEIGKNSARRVENLNDPGPSLDPRDGLVSRNLKEGNDLVWTWLEDKSIWEPSKSS</sequence>
<dbReference type="PROSITE" id="PS00061">
    <property type="entry name" value="ADH_SHORT"/>
    <property type="match status" value="1"/>
</dbReference>
<dbReference type="GO" id="GO:0005737">
    <property type="term" value="C:cytoplasm"/>
    <property type="evidence" value="ECO:0007669"/>
    <property type="project" value="TreeGrafter"/>
</dbReference>
<dbReference type="PANTHER" id="PTHR44229">
    <property type="entry name" value="15-HYDROXYPROSTAGLANDIN DEHYDROGENASE [NAD(+)]"/>
    <property type="match status" value="1"/>
</dbReference>
<dbReference type="GO" id="GO:0016616">
    <property type="term" value="F:oxidoreductase activity, acting on the CH-OH group of donors, NAD or NADP as acceptor"/>
    <property type="evidence" value="ECO:0007669"/>
    <property type="project" value="TreeGrafter"/>
</dbReference>
<evidence type="ECO:0000256" key="4">
    <source>
        <dbReference type="RuleBase" id="RU000363"/>
    </source>
</evidence>
<evidence type="ECO:0000256" key="2">
    <source>
        <dbReference type="ARBA" id="ARBA00022857"/>
    </source>
</evidence>
<evidence type="ECO:0000313" key="6">
    <source>
        <dbReference type="Proteomes" id="UP000283895"/>
    </source>
</evidence>
<evidence type="ECO:0000256" key="1">
    <source>
        <dbReference type="ARBA" id="ARBA00006484"/>
    </source>
</evidence>
<gene>
    <name evidence="5" type="ORF">VMCG_08081</name>
</gene>
<dbReference type="STRING" id="356882.A0A423VRE8"/>
<name>A0A423VRE8_9PEZI</name>
<dbReference type="Proteomes" id="UP000283895">
    <property type="component" value="Unassembled WGS sequence"/>
</dbReference>
<dbReference type="SUPFAM" id="SSF51735">
    <property type="entry name" value="NAD(P)-binding Rossmann-fold domains"/>
    <property type="match status" value="1"/>
</dbReference>
<dbReference type="AlphaFoldDB" id="A0A423VRE8"/>
<protein>
    <submittedName>
        <fullName evidence="5">Uncharacterized protein</fullName>
    </submittedName>
</protein>
<evidence type="ECO:0000313" key="5">
    <source>
        <dbReference type="EMBL" id="ROV93630.1"/>
    </source>
</evidence>
<dbReference type="PRINTS" id="PR00081">
    <property type="entry name" value="GDHRDH"/>
</dbReference>
<dbReference type="PANTHER" id="PTHR44229:SF4">
    <property type="entry name" value="15-HYDROXYPROSTAGLANDIN DEHYDROGENASE [NAD(+)]"/>
    <property type="match status" value="1"/>
</dbReference>
<reference evidence="5 6" key="1">
    <citation type="submission" date="2015-09" db="EMBL/GenBank/DDBJ databases">
        <title>Host preference determinants of Valsa canker pathogens revealed by comparative genomics.</title>
        <authorList>
            <person name="Yin Z."/>
            <person name="Huang L."/>
        </authorList>
    </citation>
    <scope>NUCLEOTIDE SEQUENCE [LARGE SCALE GENOMIC DNA]</scope>
    <source>
        <strain evidence="5 6">03-1</strain>
    </source>
</reference>
<dbReference type="Gene3D" id="3.40.50.720">
    <property type="entry name" value="NAD(P)-binding Rossmann-like Domain"/>
    <property type="match status" value="1"/>
</dbReference>
<comment type="caution">
    <text evidence="5">The sequence shown here is derived from an EMBL/GenBank/DDBJ whole genome shotgun (WGS) entry which is preliminary data.</text>
</comment>
<dbReference type="PRINTS" id="PR00080">
    <property type="entry name" value="SDRFAMILY"/>
</dbReference>